<keyword evidence="2" id="KW-1185">Reference proteome</keyword>
<sequence length="198" mass="22885">MCQLQTDTRQFPSRIESHRKVSVIEYSISVLSIQIDSKVSGKPHTDALHVINPVLQSYKKIGFFFADGYNVASFNVHSVEKAGKKQFDKSSTFTSSNAITRRPNTIPHHPIHSSDPRRFVCLSCSFQCERCLALHSTSFELIKSFRQTRKHWKLQAHQSMRPLRDFTETMKSDAIMKTKGIKTKQISDLLYQVWRMFC</sequence>
<evidence type="ECO:0000313" key="2">
    <source>
        <dbReference type="Proteomes" id="UP000053237"/>
    </source>
</evidence>
<name>A0A024FW49_9STRA</name>
<accession>A0A024FW49</accession>
<dbReference type="Proteomes" id="UP000053237">
    <property type="component" value="Unassembled WGS sequence"/>
</dbReference>
<evidence type="ECO:0000313" key="1">
    <source>
        <dbReference type="EMBL" id="CCI11383.1"/>
    </source>
</evidence>
<comment type="caution">
    <text evidence="1">The sequence shown here is derived from an EMBL/GenBank/DDBJ whole genome shotgun (WGS) entry which is preliminary data.</text>
</comment>
<gene>
    <name evidence="1" type="ORF">BN9_128360</name>
</gene>
<dbReference type="AlphaFoldDB" id="A0A024FW49"/>
<reference evidence="1 2" key="1">
    <citation type="submission" date="2012-05" db="EMBL/GenBank/DDBJ databases">
        <title>Recombination and specialization in a pathogen metapopulation.</title>
        <authorList>
            <person name="Gardiner A."/>
            <person name="Kemen E."/>
            <person name="Schultz-Larsen T."/>
            <person name="MacLean D."/>
            <person name="Van Oosterhout C."/>
            <person name="Jones J.D.G."/>
        </authorList>
    </citation>
    <scope>NUCLEOTIDE SEQUENCE [LARGE SCALE GENOMIC DNA]</scope>
    <source>
        <strain evidence="1 2">Ac Nc2</strain>
    </source>
</reference>
<dbReference type="EMBL" id="CAIX01000983">
    <property type="protein sequence ID" value="CCI11383.1"/>
    <property type="molecule type" value="Genomic_DNA"/>
</dbReference>
<proteinExistence type="predicted"/>
<protein>
    <submittedName>
        <fullName evidence="1">Uncharacterized protein</fullName>
    </submittedName>
</protein>
<organism evidence="1 2">
    <name type="scientific">Albugo candida</name>
    <dbReference type="NCBI Taxonomy" id="65357"/>
    <lineage>
        <taxon>Eukaryota</taxon>
        <taxon>Sar</taxon>
        <taxon>Stramenopiles</taxon>
        <taxon>Oomycota</taxon>
        <taxon>Peronosporomycetes</taxon>
        <taxon>Albuginales</taxon>
        <taxon>Albuginaceae</taxon>
        <taxon>Albugo</taxon>
    </lineage>
</organism>
<dbReference type="InParanoid" id="A0A024FW49"/>